<dbReference type="AlphaFoldDB" id="A0A9P5LAJ0"/>
<gene>
    <name evidence="2" type="ORF">G7Z17_g12248</name>
</gene>
<protein>
    <submittedName>
        <fullName evidence="2">Uncharacterized protein</fullName>
    </submittedName>
</protein>
<proteinExistence type="predicted"/>
<evidence type="ECO:0000313" key="2">
    <source>
        <dbReference type="EMBL" id="KAF7540236.1"/>
    </source>
</evidence>
<dbReference type="EMBL" id="JAANBB010000531">
    <property type="protein sequence ID" value="KAF7540236.1"/>
    <property type="molecule type" value="Genomic_DNA"/>
</dbReference>
<evidence type="ECO:0000256" key="1">
    <source>
        <dbReference type="SAM" id="MobiDB-lite"/>
    </source>
</evidence>
<comment type="caution">
    <text evidence="2">The sequence shown here is derived from an EMBL/GenBank/DDBJ whole genome shotgun (WGS) entry which is preliminary data.</text>
</comment>
<dbReference type="Proteomes" id="UP000722485">
    <property type="component" value="Unassembled WGS sequence"/>
</dbReference>
<keyword evidence="3" id="KW-1185">Reference proteome</keyword>
<accession>A0A9P5LAJ0</accession>
<feature type="region of interest" description="Disordered" evidence="1">
    <location>
        <begin position="1"/>
        <end position="23"/>
    </location>
</feature>
<evidence type="ECO:0000313" key="3">
    <source>
        <dbReference type="Proteomes" id="UP000722485"/>
    </source>
</evidence>
<reference evidence="2" key="1">
    <citation type="submission" date="2020-03" db="EMBL/GenBank/DDBJ databases">
        <title>Draft Genome Sequence of Cylindrodendrum hubeiense.</title>
        <authorList>
            <person name="Buettner E."/>
            <person name="Kellner H."/>
        </authorList>
    </citation>
    <scope>NUCLEOTIDE SEQUENCE</scope>
    <source>
        <strain evidence="2">IHI 201604</strain>
    </source>
</reference>
<feature type="compositionally biased region" description="Polar residues" evidence="1">
    <location>
        <begin position="8"/>
        <end position="17"/>
    </location>
</feature>
<organism evidence="2 3">
    <name type="scientific">Cylindrodendrum hubeiense</name>
    <dbReference type="NCBI Taxonomy" id="595255"/>
    <lineage>
        <taxon>Eukaryota</taxon>
        <taxon>Fungi</taxon>
        <taxon>Dikarya</taxon>
        <taxon>Ascomycota</taxon>
        <taxon>Pezizomycotina</taxon>
        <taxon>Sordariomycetes</taxon>
        <taxon>Hypocreomycetidae</taxon>
        <taxon>Hypocreales</taxon>
        <taxon>Nectriaceae</taxon>
        <taxon>Cylindrodendrum</taxon>
    </lineage>
</organism>
<sequence>MDGMGAGQQKSSASIEQPRNRSPWPRIMAFGSIVIPPSPPLLIISSGTLLGRLSTEQTSTPAPSSHLRQLGHAHLRALPQLIDRIIHNQIAAPTAKDQ</sequence>
<name>A0A9P5LAJ0_9HYPO</name>